<dbReference type="RefSeq" id="WP_183908210.1">
    <property type="nucleotide sequence ID" value="NZ_JACHXZ010000001.1"/>
</dbReference>
<dbReference type="GO" id="GO:0042277">
    <property type="term" value="F:peptide binding"/>
    <property type="evidence" value="ECO:0007669"/>
    <property type="project" value="TreeGrafter"/>
</dbReference>
<dbReference type="InterPro" id="IPR027268">
    <property type="entry name" value="Peptidase_M4/M1_CTD_sf"/>
</dbReference>
<evidence type="ECO:0000259" key="14">
    <source>
        <dbReference type="Pfam" id="PF11838"/>
    </source>
</evidence>
<dbReference type="Pfam" id="PF01433">
    <property type="entry name" value="Peptidase_M1"/>
    <property type="match status" value="1"/>
</dbReference>
<evidence type="ECO:0000256" key="10">
    <source>
        <dbReference type="ARBA" id="ARBA00022833"/>
    </source>
</evidence>
<dbReference type="NCBIfam" id="TIGR02412">
    <property type="entry name" value="pepN_strep_liv"/>
    <property type="match status" value="1"/>
</dbReference>
<dbReference type="PROSITE" id="PS51257">
    <property type="entry name" value="PROKAR_LIPOPROTEIN"/>
    <property type="match status" value="1"/>
</dbReference>
<accession>A0A839UQ08</accession>
<dbReference type="InterPro" id="IPR012778">
    <property type="entry name" value="Pept_M1_aminopeptidase"/>
</dbReference>
<dbReference type="Pfam" id="PF17900">
    <property type="entry name" value="Peptidase_M1_N"/>
    <property type="match status" value="1"/>
</dbReference>
<evidence type="ECO:0000256" key="12">
    <source>
        <dbReference type="SAM" id="SignalP"/>
    </source>
</evidence>
<comment type="cofactor">
    <cofactor evidence="2">
        <name>Zn(2+)</name>
        <dbReference type="ChEBI" id="CHEBI:29105"/>
    </cofactor>
</comment>
<dbReference type="Pfam" id="PF11838">
    <property type="entry name" value="ERAP1_C"/>
    <property type="match status" value="1"/>
</dbReference>
<feature type="chain" id="PRO_5032420494" description="Aminopeptidase N" evidence="12">
    <location>
        <begin position="20"/>
        <end position="870"/>
    </location>
</feature>
<dbReference type="GO" id="GO:0016020">
    <property type="term" value="C:membrane"/>
    <property type="evidence" value="ECO:0007669"/>
    <property type="project" value="TreeGrafter"/>
</dbReference>
<evidence type="ECO:0000256" key="5">
    <source>
        <dbReference type="ARBA" id="ARBA00015611"/>
    </source>
</evidence>
<dbReference type="Gene3D" id="2.60.40.1730">
    <property type="entry name" value="tricorn interacting facor f3 domain"/>
    <property type="match status" value="1"/>
</dbReference>
<dbReference type="EC" id="3.4.11.2" evidence="4"/>
<reference evidence="16 17" key="1">
    <citation type="submission" date="2020-08" db="EMBL/GenBank/DDBJ databases">
        <title>Genomic Encyclopedia of Type Strains, Phase III (KMG-III): the genomes of soil and plant-associated and newly described type strains.</title>
        <authorList>
            <person name="Whitman W."/>
        </authorList>
    </citation>
    <scope>NUCLEOTIDE SEQUENCE [LARGE SCALE GENOMIC DNA]</scope>
    <source>
        <strain evidence="16 17">CECT 8571</strain>
    </source>
</reference>
<protein>
    <recommendedName>
        <fullName evidence="5">Aminopeptidase N</fullName>
        <ecNumber evidence="4">3.4.11.2</ecNumber>
    </recommendedName>
</protein>
<organism evidence="16 17">
    <name type="scientific">Simiduia aestuariiviva</name>
    <dbReference type="NCBI Taxonomy" id="1510459"/>
    <lineage>
        <taxon>Bacteria</taxon>
        <taxon>Pseudomonadati</taxon>
        <taxon>Pseudomonadota</taxon>
        <taxon>Gammaproteobacteria</taxon>
        <taxon>Cellvibrionales</taxon>
        <taxon>Cellvibrionaceae</taxon>
        <taxon>Simiduia</taxon>
    </lineage>
</organism>
<feature type="domain" description="ERAP1-like C-terminal" evidence="14">
    <location>
        <begin position="552"/>
        <end position="776"/>
    </location>
</feature>
<dbReference type="Proteomes" id="UP000559987">
    <property type="component" value="Unassembled WGS sequence"/>
</dbReference>
<comment type="similarity">
    <text evidence="3">Belongs to the peptidase M1 family.</text>
</comment>
<dbReference type="SUPFAM" id="SSF55486">
    <property type="entry name" value="Metalloproteases ('zincins'), catalytic domain"/>
    <property type="match status" value="1"/>
</dbReference>
<dbReference type="GO" id="GO:0070006">
    <property type="term" value="F:metalloaminopeptidase activity"/>
    <property type="evidence" value="ECO:0007669"/>
    <property type="project" value="TreeGrafter"/>
</dbReference>
<dbReference type="GO" id="GO:0005615">
    <property type="term" value="C:extracellular space"/>
    <property type="evidence" value="ECO:0007669"/>
    <property type="project" value="TreeGrafter"/>
</dbReference>
<sequence>MKSWLLPLAAIALSGSLLSACANAPKQAQSVERTAAPMLERHVAAARAKRVSDVSYRFDLHLPADNVPFTGTANIKFTLRDASQPLTLDFVDGDVHSITLNGKSVAVDHNGFFITLPASALREGAQDLTIAYSHPYRRDGSGLHWFQDPEDNQTYLYTQFEDYHFNKVFPGFDQPDLKATYEMTVATPAHWQVFTAMREDRVEGIDGDYKVWHFPKSEKFSTYIFSLHAGPYKVWEDNSHRVPLRLFARQSYAQYVNAEQWFEVTKQGLDFFDNYFEYPYPFSKYDQGVVPDFNFGAMENVGAVTFTERLQPRRAQTRKDQESMTMVVMHEMAHHWFGNLVTMKWWDDIWLNESFADFMGYYATAKATEFTEAMDSFSGSRKSWGYSEDQWITSHPIVQDIPNTEVVMASIDGITYAKGASALIQLKHYIGDDKFQQALALHFDRYAFKNAQLKDFLATLSEVAGQDLSQWSAQWLEQAGVNALQANFSCANGKITAFDMEQFPANVSGALRMHKLDALLTAADGSTQTIEVNVTDRHNPQPTAIGKACPVFVLPNVSDYTFARTLLDEKSVAYLQSNLNNFDNPIQKSMIWRSLYESMIDGKMAATDMLDLALKNLPGETNPTLLRSALGSAQSAYNYLVLRPFVRDTGGDLAAQYRKRLEQMAWLGYQKQTGAAQRTWFGLWVSMLHTQQDKALDLLKSGDLSLDDRWRIAGALVREQHPKAEQWVATLAEQDQSASGKMNRLAALSQAPNLDIKRQWIQEATKQDSEYAYSQLRGLLWGLIPVEQHGLNLALETEIMTAFLGMTDTQSPTMQATFGGALLPRKCSLDAQAALLALAENDALPATVVKNIKKGSQAEARCVNVQNKLD</sequence>
<dbReference type="GO" id="GO:0006508">
    <property type="term" value="P:proteolysis"/>
    <property type="evidence" value="ECO:0007669"/>
    <property type="project" value="UniProtKB-KW"/>
</dbReference>
<comment type="catalytic activity">
    <reaction evidence="1">
        <text>Release of an N-terminal amino acid, Xaa-|-Yaa- from a peptide, amide or arylamide. Xaa is preferably Ala, but may be most amino acids including Pro (slow action). When a terminal hydrophobic residue is followed by a prolyl residue, the two may be released as an intact Xaa-Pro dipeptide.</text>
        <dbReference type="EC" id="3.4.11.2"/>
    </reaction>
</comment>
<dbReference type="CDD" id="cd09602">
    <property type="entry name" value="M1_APN"/>
    <property type="match status" value="1"/>
</dbReference>
<dbReference type="Gene3D" id="1.10.390.10">
    <property type="entry name" value="Neutral Protease Domain 2"/>
    <property type="match status" value="1"/>
</dbReference>
<evidence type="ECO:0000256" key="9">
    <source>
        <dbReference type="ARBA" id="ARBA00022801"/>
    </source>
</evidence>
<dbReference type="GO" id="GO:0008270">
    <property type="term" value="F:zinc ion binding"/>
    <property type="evidence" value="ECO:0007669"/>
    <property type="project" value="InterPro"/>
</dbReference>
<gene>
    <name evidence="16" type="ORF">FHS30_000641</name>
</gene>
<evidence type="ECO:0000256" key="4">
    <source>
        <dbReference type="ARBA" id="ARBA00012564"/>
    </source>
</evidence>
<feature type="domain" description="Aminopeptidase N-like N-terminal" evidence="15">
    <location>
        <begin position="55"/>
        <end position="224"/>
    </location>
</feature>
<keyword evidence="7" id="KW-0645">Protease</keyword>
<feature type="domain" description="Peptidase M1 membrane alanine aminopeptidase" evidence="13">
    <location>
        <begin position="262"/>
        <end position="475"/>
    </location>
</feature>
<evidence type="ECO:0000256" key="2">
    <source>
        <dbReference type="ARBA" id="ARBA00001947"/>
    </source>
</evidence>
<evidence type="ECO:0000256" key="3">
    <source>
        <dbReference type="ARBA" id="ARBA00010136"/>
    </source>
</evidence>
<evidence type="ECO:0000256" key="8">
    <source>
        <dbReference type="ARBA" id="ARBA00022723"/>
    </source>
</evidence>
<evidence type="ECO:0000256" key="11">
    <source>
        <dbReference type="ARBA" id="ARBA00023049"/>
    </source>
</evidence>
<keyword evidence="6 16" id="KW-0031">Aminopeptidase</keyword>
<keyword evidence="8" id="KW-0479">Metal-binding</keyword>
<evidence type="ECO:0000259" key="15">
    <source>
        <dbReference type="Pfam" id="PF17900"/>
    </source>
</evidence>
<dbReference type="InterPro" id="IPR001930">
    <property type="entry name" value="Peptidase_M1"/>
</dbReference>
<dbReference type="GO" id="GO:0043171">
    <property type="term" value="P:peptide catabolic process"/>
    <property type="evidence" value="ECO:0007669"/>
    <property type="project" value="TreeGrafter"/>
</dbReference>
<feature type="signal peptide" evidence="12">
    <location>
        <begin position="1"/>
        <end position="19"/>
    </location>
</feature>
<dbReference type="EMBL" id="JACHXZ010000001">
    <property type="protein sequence ID" value="MBB3167465.1"/>
    <property type="molecule type" value="Genomic_DNA"/>
</dbReference>
<keyword evidence="9 16" id="KW-0378">Hydrolase</keyword>
<dbReference type="InterPro" id="IPR045357">
    <property type="entry name" value="Aminopeptidase_N-like_N"/>
</dbReference>
<dbReference type="PANTHER" id="PTHR11533:SF174">
    <property type="entry name" value="PUROMYCIN-SENSITIVE AMINOPEPTIDASE-RELATED"/>
    <property type="match status" value="1"/>
</dbReference>
<dbReference type="InterPro" id="IPR042097">
    <property type="entry name" value="Aminopeptidase_N-like_N_sf"/>
</dbReference>
<dbReference type="GO" id="GO:0016285">
    <property type="term" value="F:alanyl aminopeptidase activity"/>
    <property type="evidence" value="ECO:0007669"/>
    <property type="project" value="UniProtKB-EC"/>
</dbReference>
<dbReference type="InterPro" id="IPR050344">
    <property type="entry name" value="Peptidase_M1_aminopeptidases"/>
</dbReference>
<evidence type="ECO:0000259" key="13">
    <source>
        <dbReference type="Pfam" id="PF01433"/>
    </source>
</evidence>
<dbReference type="SUPFAM" id="SSF63737">
    <property type="entry name" value="Leukotriene A4 hydrolase N-terminal domain"/>
    <property type="match status" value="1"/>
</dbReference>
<keyword evidence="11" id="KW-0482">Metalloprotease</keyword>
<dbReference type="FunFam" id="1.10.390.10:FF:000006">
    <property type="entry name" value="Puromycin-sensitive aminopeptidase"/>
    <property type="match status" value="1"/>
</dbReference>
<dbReference type="PANTHER" id="PTHR11533">
    <property type="entry name" value="PROTEASE M1 ZINC METALLOPROTEASE"/>
    <property type="match status" value="1"/>
</dbReference>
<keyword evidence="10" id="KW-0862">Zinc</keyword>
<evidence type="ECO:0000256" key="1">
    <source>
        <dbReference type="ARBA" id="ARBA00000098"/>
    </source>
</evidence>
<keyword evidence="17" id="KW-1185">Reference proteome</keyword>
<proteinExistence type="inferred from homology"/>
<dbReference type="InterPro" id="IPR014782">
    <property type="entry name" value="Peptidase_M1_dom"/>
</dbReference>
<evidence type="ECO:0000256" key="6">
    <source>
        <dbReference type="ARBA" id="ARBA00022438"/>
    </source>
</evidence>
<comment type="caution">
    <text evidence="16">The sequence shown here is derived from an EMBL/GenBank/DDBJ whole genome shotgun (WGS) entry which is preliminary data.</text>
</comment>
<keyword evidence="12" id="KW-0732">Signal</keyword>
<evidence type="ECO:0000313" key="16">
    <source>
        <dbReference type="EMBL" id="MBB3167465.1"/>
    </source>
</evidence>
<dbReference type="PRINTS" id="PR00756">
    <property type="entry name" value="ALADIPTASE"/>
</dbReference>
<name>A0A839UQ08_9GAMM</name>
<evidence type="ECO:0000313" key="17">
    <source>
        <dbReference type="Proteomes" id="UP000559987"/>
    </source>
</evidence>
<dbReference type="AlphaFoldDB" id="A0A839UQ08"/>
<evidence type="ECO:0000256" key="7">
    <source>
        <dbReference type="ARBA" id="ARBA00022670"/>
    </source>
</evidence>
<dbReference type="InterPro" id="IPR024571">
    <property type="entry name" value="ERAP1-like_C_dom"/>
</dbReference>
<dbReference type="GO" id="GO:0005737">
    <property type="term" value="C:cytoplasm"/>
    <property type="evidence" value="ECO:0007669"/>
    <property type="project" value="TreeGrafter"/>
</dbReference>